<gene>
    <name evidence="2" type="ORF">FB459_0781</name>
</gene>
<protein>
    <submittedName>
        <fullName evidence="2">Secretion/DNA translocation related TadE-like protein</fullName>
    </submittedName>
</protein>
<accession>A0A542EDH8</accession>
<evidence type="ECO:0000313" key="3">
    <source>
        <dbReference type="Proteomes" id="UP000320806"/>
    </source>
</evidence>
<dbReference type="RefSeq" id="WP_240795881.1">
    <property type="nucleotide sequence ID" value="NZ_BAABCI010000015.1"/>
</dbReference>
<dbReference type="AlphaFoldDB" id="A0A542EDH8"/>
<sequence length="127" mass="12080">MKSPDSERGSGSVLMLGVVAVAVLLFGAAATLASAQQASARARTAADLAALAAAGAVARAESTAACAAASQVAAANGAALVGCSDLGAGDFEVVVTVRPRSRVLGPATARSRAGPEGAGSHAPARAP</sequence>
<dbReference type="Proteomes" id="UP000320806">
    <property type="component" value="Unassembled WGS sequence"/>
</dbReference>
<evidence type="ECO:0000256" key="1">
    <source>
        <dbReference type="SAM" id="MobiDB-lite"/>
    </source>
</evidence>
<name>A0A542EDH8_9MICO</name>
<proteinExistence type="predicted"/>
<dbReference type="NCBIfam" id="TIGR03816">
    <property type="entry name" value="tadE_like_DECH"/>
    <property type="match status" value="1"/>
</dbReference>
<keyword evidence="3" id="KW-1185">Reference proteome</keyword>
<dbReference type="EMBL" id="VFMO01000001">
    <property type="protein sequence ID" value="TQJ13365.1"/>
    <property type="molecule type" value="Genomic_DNA"/>
</dbReference>
<reference evidence="2 3" key="1">
    <citation type="submission" date="2019-06" db="EMBL/GenBank/DDBJ databases">
        <title>Sequencing the genomes of 1000 actinobacteria strains.</title>
        <authorList>
            <person name="Klenk H.-P."/>
        </authorList>
    </citation>
    <scope>NUCLEOTIDE SEQUENCE [LARGE SCALE GENOMIC DNA]</scope>
    <source>
        <strain evidence="2 3">DSM 19828</strain>
    </source>
</reference>
<evidence type="ECO:0000313" key="2">
    <source>
        <dbReference type="EMBL" id="TQJ13365.1"/>
    </source>
</evidence>
<comment type="caution">
    <text evidence="2">The sequence shown here is derived from an EMBL/GenBank/DDBJ whole genome shotgun (WGS) entry which is preliminary data.</text>
</comment>
<organism evidence="2 3">
    <name type="scientific">Yimella lutea</name>
    <dbReference type="NCBI Taxonomy" id="587872"/>
    <lineage>
        <taxon>Bacteria</taxon>
        <taxon>Bacillati</taxon>
        <taxon>Actinomycetota</taxon>
        <taxon>Actinomycetes</taxon>
        <taxon>Micrococcales</taxon>
        <taxon>Dermacoccaceae</taxon>
        <taxon>Yimella</taxon>
    </lineage>
</organism>
<feature type="region of interest" description="Disordered" evidence="1">
    <location>
        <begin position="104"/>
        <end position="127"/>
    </location>
</feature>
<dbReference type="InterPro" id="IPR021202">
    <property type="entry name" value="Rv3654c-like"/>
</dbReference>